<keyword evidence="3" id="KW-1185">Reference proteome</keyword>
<dbReference type="HOGENOM" id="CLU_1688115_0_0_1"/>
<dbReference type="EMBL" id="CAIF01000245">
    <property type="protein sequence ID" value="CCH46414.1"/>
    <property type="molecule type" value="Genomic_DNA"/>
</dbReference>
<dbReference type="Proteomes" id="UP000009328">
    <property type="component" value="Unassembled WGS sequence"/>
</dbReference>
<sequence length="156" mass="17022">MQLFTLVSIATLAQSIVCAGLNPIGSALAADKYVHTANYKIKFNSKDLKHEGTLSIKAKINDDNKENSGFFIANRSNQSSTNLIPKKEIKFDQKSVDAVFGYRSNDDNDVIFEIEGYSNPQKNVVGTSIDFTGIFQPKINDGASVGIPFEVSAILN</sequence>
<feature type="chain" id="PRO_5012045313" evidence="1">
    <location>
        <begin position="16"/>
        <end position="156"/>
    </location>
</feature>
<proteinExistence type="predicted"/>
<protein>
    <submittedName>
        <fullName evidence="2">Secreted protein</fullName>
    </submittedName>
</protein>
<dbReference type="InParanoid" id="K0KY87"/>
<reference evidence="2 3" key="1">
    <citation type="journal article" date="2012" name="Eukaryot. Cell">
        <title>Draft genome sequence of Wickerhamomyces ciferrii NRRL Y-1031 F-60-10.</title>
        <authorList>
            <person name="Schneider J."/>
            <person name="Andrea H."/>
            <person name="Blom J."/>
            <person name="Jaenicke S."/>
            <person name="Ruckert C."/>
            <person name="Schorsch C."/>
            <person name="Szczepanowski R."/>
            <person name="Farwick M."/>
            <person name="Goesmann A."/>
            <person name="Puhler A."/>
            <person name="Schaffer S."/>
            <person name="Tauch A."/>
            <person name="Kohler T."/>
            <person name="Brinkrolf K."/>
        </authorList>
    </citation>
    <scope>NUCLEOTIDE SEQUENCE [LARGE SCALE GENOMIC DNA]</scope>
    <source>
        <strain evidence="3">ATCC 14091 / BCRC 22168 / CBS 111 / JCM 3599 / NBRC 0793 / NRRL Y-1031 F-60-10</strain>
    </source>
</reference>
<evidence type="ECO:0000313" key="3">
    <source>
        <dbReference type="Proteomes" id="UP000009328"/>
    </source>
</evidence>
<feature type="signal peptide" evidence="1">
    <location>
        <begin position="1"/>
        <end position="15"/>
    </location>
</feature>
<keyword evidence="1" id="KW-0732">Signal</keyword>
<dbReference type="AlphaFoldDB" id="K0KY87"/>
<comment type="caution">
    <text evidence="2">The sequence shown here is derived from an EMBL/GenBank/DDBJ whole genome shotgun (WGS) entry which is preliminary data.</text>
</comment>
<evidence type="ECO:0000256" key="1">
    <source>
        <dbReference type="SAM" id="SignalP"/>
    </source>
</evidence>
<organism evidence="2 3">
    <name type="scientific">Wickerhamomyces ciferrii (strain ATCC 14091 / BCRC 22168 / CBS 111 / JCM 3599 / NBRC 0793 / NRRL Y-1031 F-60-10)</name>
    <name type="common">Yeast</name>
    <name type="synonym">Pichia ciferrii</name>
    <dbReference type="NCBI Taxonomy" id="1206466"/>
    <lineage>
        <taxon>Eukaryota</taxon>
        <taxon>Fungi</taxon>
        <taxon>Dikarya</taxon>
        <taxon>Ascomycota</taxon>
        <taxon>Saccharomycotina</taxon>
        <taxon>Saccharomycetes</taxon>
        <taxon>Phaffomycetales</taxon>
        <taxon>Wickerhamomycetaceae</taxon>
        <taxon>Wickerhamomyces</taxon>
    </lineage>
</organism>
<gene>
    <name evidence="2" type="ORF">BN7_6008</name>
</gene>
<name>K0KY87_WICCF</name>
<evidence type="ECO:0000313" key="2">
    <source>
        <dbReference type="EMBL" id="CCH46414.1"/>
    </source>
</evidence>
<accession>K0KY87</accession>